<dbReference type="AlphaFoldDB" id="A0A2N5VSQ1"/>
<comment type="caution">
    <text evidence="2">The sequence shown here is derived from an EMBL/GenBank/DDBJ whole genome shotgun (WGS) entry which is preliminary data.</text>
</comment>
<feature type="compositionally biased region" description="Polar residues" evidence="1">
    <location>
        <begin position="332"/>
        <end position="346"/>
    </location>
</feature>
<dbReference type="EMBL" id="PGCJ01000070">
    <property type="protein sequence ID" value="PLW53000.1"/>
    <property type="molecule type" value="Genomic_DNA"/>
</dbReference>
<reference evidence="2 3" key="1">
    <citation type="submission" date="2017-11" db="EMBL/GenBank/DDBJ databases">
        <title>De novo assembly and phasing of dikaryotic genomes from two isolates of Puccinia coronata f. sp. avenae, the causal agent of oat crown rust.</title>
        <authorList>
            <person name="Miller M.E."/>
            <person name="Zhang Y."/>
            <person name="Omidvar V."/>
            <person name="Sperschneider J."/>
            <person name="Schwessinger B."/>
            <person name="Raley C."/>
            <person name="Palmer J.M."/>
            <person name="Garnica D."/>
            <person name="Upadhyaya N."/>
            <person name="Rathjen J."/>
            <person name="Taylor J.M."/>
            <person name="Park R.F."/>
            <person name="Dodds P.N."/>
            <person name="Hirsch C.D."/>
            <person name="Kianian S.F."/>
            <person name="Figueroa M."/>
        </authorList>
    </citation>
    <scope>NUCLEOTIDE SEQUENCE [LARGE SCALE GENOMIC DNA]</scope>
    <source>
        <strain evidence="2">12NC29</strain>
    </source>
</reference>
<accession>A0A2N5VSQ1</accession>
<name>A0A2N5VSQ1_9BASI</name>
<feature type="region of interest" description="Disordered" evidence="1">
    <location>
        <begin position="122"/>
        <end position="155"/>
    </location>
</feature>
<dbReference type="Proteomes" id="UP000235388">
    <property type="component" value="Unassembled WGS sequence"/>
</dbReference>
<organism evidence="2 3">
    <name type="scientific">Puccinia coronata f. sp. avenae</name>
    <dbReference type="NCBI Taxonomy" id="200324"/>
    <lineage>
        <taxon>Eukaryota</taxon>
        <taxon>Fungi</taxon>
        <taxon>Dikarya</taxon>
        <taxon>Basidiomycota</taxon>
        <taxon>Pucciniomycotina</taxon>
        <taxon>Pucciniomycetes</taxon>
        <taxon>Pucciniales</taxon>
        <taxon>Pucciniaceae</taxon>
        <taxon>Puccinia</taxon>
    </lineage>
</organism>
<protein>
    <submittedName>
        <fullName evidence="2">Uncharacterized protein</fullName>
    </submittedName>
</protein>
<evidence type="ECO:0000256" key="1">
    <source>
        <dbReference type="SAM" id="MobiDB-lite"/>
    </source>
</evidence>
<feature type="region of interest" description="Disordered" evidence="1">
    <location>
        <begin position="291"/>
        <end position="346"/>
    </location>
</feature>
<gene>
    <name evidence="2" type="ORF">PCANC_07525</name>
</gene>
<evidence type="ECO:0000313" key="3">
    <source>
        <dbReference type="Proteomes" id="UP000235388"/>
    </source>
</evidence>
<feature type="compositionally biased region" description="Low complexity" evidence="1">
    <location>
        <begin position="318"/>
        <end position="329"/>
    </location>
</feature>
<keyword evidence="3" id="KW-1185">Reference proteome</keyword>
<feature type="compositionally biased region" description="Low complexity" evidence="1">
    <location>
        <begin position="137"/>
        <end position="147"/>
    </location>
</feature>
<evidence type="ECO:0000313" key="2">
    <source>
        <dbReference type="EMBL" id="PLW53000.1"/>
    </source>
</evidence>
<sequence length="361" mass="38755">MALGPPPASYSVSKGLDYVSLSADAKALMIARSKPFDVPPEPPLSDPSAFLSLISSQILWTFQNTLFFTLASSGGMDIDDCRYIGHIDPESFLQGTPEFRLDILERRLNNLSECVDHMNASGNATRASLPPQPDSPCPAGTGPAAAPHPQPSGLDRATQISRFCNKIQNDIHQRLLFTIVKHAEAFGGFTPHEKAYTLKSPEHSQGINAYHVKAAQLHMLEARVTNDVVTQLGANNLLDKESFHAALADALTTDPAICELKAELLRIQTAHAREAALLKFLQQHPGCGVPAPSQALVGPEPPAMDPKMQPNMTQPPVSSTSATTPAPRSSRIRQQSPVCEGNSSAEFNGLSAVRAGKRSCI</sequence>
<proteinExistence type="predicted"/>